<dbReference type="SUPFAM" id="SSF49265">
    <property type="entry name" value="Fibronectin type III"/>
    <property type="match status" value="1"/>
</dbReference>
<feature type="compositionally biased region" description="Basic and acidic residues" evidence="1">
    <location>
        <begin position="156"/>
        <end position="186"/>
    </location>
</feature>
<gene>
    <name evidence="3" type="ORF">Esi_0002_0051</name>
</gene>
<dbReference type="InParanoid" id="D7FPY8"/>
<feature type="region of interest" description="Disordered" evidence="1">
    <location>
        <begin position="373"/>
        <end position="399"/>
    </location>
</feature>
<reference evidence="3 4" key="1">
    <citation type="journal article" date="2010" name="Nature">
        <title>The Ectocarpus genome and the independent evolution of multicellularity in brown algae.</title>
        <authorList>
            <person name="Cock J.M."/>
            <person name="Sterck L."/>
            <person name="Rouze P."/>
            <person name="Scornet D."/>
            <person name="Allen A.E."/>
            <person name="Amoutzias G."/>
            <person name="Anthouard V."/>
            <person name="Artiguenave F."/>
            <person name="Aury J.M."/>
            <person name="Badger J.H."/>
            <person name="Beszteri B."/>
            <person name="Billiau K."/>
            <person name="Bonnet E."/>
            <person name="Bothwell J.H."/>
            <person name="Bowler C."/>
            <person name="Boyen C."/>
            <person name="Brownlee C."/>
            <person name="Carrano C.J."/>
            <person name="Charrier B."/>
            <person name="Cho G.Y."/>
            <person name="Coelho S.M."/>
            <person name="Collen J."/>
            <person name="Corre E."/>
            <person name="Da Silva C."/>
            <person name="Delage L."/>
            <person name="Delaroque N."/>
            <person name="Dittami S.M."/>
            <person name="Doulbeau S."/>
            <person name="Elias M."/>
            <person name="Farnham G."/>
            <person name="Gachon C.M."/>
            <person name="Gschloessl B."/>
            <person name="Heesch S."/>
            <person name="Jabbari K."/>
            <person name="Jubin C."/>
            <person name="Kawai H."/>
            <person name="Kimura K."/>
            <person name="Kloareg B."/>
            <person name="Kupper F.C."/>
            <person name="Lang D."/>
            <person name="Le Bail A."/>
            <person name="Leblanc C."/>
            <person name="Lerouge P."/>
            <person name="Lohr M."/>
            <person name="Lopez P.J."/>
            <person name="Martens C."/>
            <person name="Maumus F."/>
            <person name="Michel G."/>
            <person name="Miranda-Saavedra D."/>
            <person name="Morales J."/>
            <person name="Moreau H."/>
            <person name="Motomura T."/>
            <person name="Nagasato C."/>
            <person name="Napoli C.A."/>
            <person name="Nelson D.R."/>
            <person name="Nyvall-Collen P."/>
            <person name="Peters A.F."/>
            <person name="Pommier C."/>
            <person name="Potin P."/>
            <person name="Poulain J."/>
            <person name="Quesneville H."/>
            <person name="Read B."/>
            <person name="Rensing S.A."/>
            <person name="Ritter A."/>
            <person name="Rousvoal S."/>
            <person name="Samanta M."/>
            <person name="Samson G."/>
            <person name="Schroeder D.C."/>
            <person name="Segurens B."/>
            <person name="Strittmatter M."/>
            <person name="Tonon T."/>
            <person name="Tregear J.W."/>
            <person name="Valentin K."/>
            <person name="von Dassow P."/>
            <person name="Yamagishi T."/>
            <person name="Van de Peer Y."/>
            <person name="Wincker P."/>
        </authorList>
    </citation>
    <scope>NUCLEOTIDE SEQUENCE [LARGE SCALE GENOMIC DNA]</scope>
    <source>
        <strain evidence="4">Ec32 / CCAP1310/4</strain>
    </source>
</reference>
<dbReference type="SMART" id="SM00060">
    <property type="entry name" value="FN3"/>
    <property type="match status" value="1"/>
</dbReference>
<name>D7FPY8_ECTSI</name>
<dbReference type="InterPro" id="IPR013783">
    <property type="entry name" value="Ig-like_fold"/>
</dbReference>
<dbReference type="EMBL" id="FN648375">
    <property type="protein sequence ID" value="CBJ48320.1"/>
    <property type="molecule type" value="Genomic_DNA"/>
</dbReference>
<feature type="compositionally biased region" description="Acidic residues" evidence="1">
    <location>
        <begin position="216"/>
        <end position="237"/>
    </location>
</feature>
<dbReference type="Proteomes" id="UP000002630">
    <property type="component" value="Linkage Group LG02"/>
</dbReference>
<feature type="compositionally biased region" description="Basic and acidic residues" evidence="1">
    <location>
        <begin position="200"/>
        <end position="215"/>
    </location>
</feature>
<feature type="compositionally biased region" description="Basic and acidic residues" evidence="1">
    <location>
        <begin position="489"/>
        <end position="515"/>
    </location>
</feature>
<dbReference type="InterPro" id="IPR003961">
    <property type="entry name" value="FN3_dom"/>
</dbReference>
<evidence type="ECO:0000256" key="1">
    <source>
        <dbReference type="SAM" id="MobiDB-lite"/>
    </source>
</evidence>
<feature type="compositionally biased region" description="Gly residues" evidence="1">
    <location>
        <begin position="475"/>
        <end position="486"/>
    </location>
</feature>
<dbReference type="CDD" id="cd00063">
    <property type="entry name" value="FN3"/>
    <property type="match status" value="1"/>
</dbReference>
<evidence type="ECO:0000259" key="2">
    <source>
        <dbReference type="PROSITE" id="PS50853"/>
    </source>
</evidence>
<protein>
    <recommendedName>
        <fullName evidence="2">Fibronectin type-III domain-containing protein</fullName>
    </recommendedName>
</protein>
<dbReference type="Gene3D" id="2.60.40.10">
    <property type="entry name" value="Immunoglobulins"/>
    <property type="match status" value="1"/>
</dbReference>
<organism evidence="3 4">
    <name type="scientific">Ectocarpus siliculosus</name>
    <name type="common">Brown alga</name>
    <name type="synonym">Conferva siliculosa</name>
    <dbReference type="NCBI Taxonomy" id="2880"/>
    <lineage>
        <taxon>Eukaryota</taxon>
        <taxon>Sar</taxon>
        <taxon>Stramenopiles</taxon>
        <taxon>Ochrophyta</taxon>
        <taxon>PX clade</taxon>
        <taxon>Phaeophyceae</taxon>
        <taxon>Ectocarpales</taxon>
        <taxon>Ectocarpaceae</taxon>
        <taxon>Ectocarpus</taxon>
    </lineage>
</organism>
<accession>D7FPY8</accession>
<feature type="region of interest" description="Disordered" evidence="1">
    <location>
        <begin position="153"/>
        <end position="237"/>
    </location>
</feature>
<dbReference type="OrthoDB" id="195613at2759"/>
<dbReference type="AlphaFoldDB" id="D7FPY8"/>
<feature type="compositionally biased region" description="Basic residues" evidence="1">
    <location>
        <begin position="373"/>
        <end position="382"/>
    </location>
</feature>
<feature type="region of interest" description="Disordered" evidence="1">
    <location>
        <begin position="475"/>
        <end position="515"/>
    </location>
</feature>
<keyword evidence="4" id="KW-1185">Reference proteome</keyword>
<dbReference type="PROSITE" id="PS50853">
    <property type="entry name" value="FN3"/>
    <property type="match status" value="1"/>
</dbReference>
<proteinExistence type="predicted"/>
<evidence type="ECO:0000313" key="4">
    <source>
        <dbReference type="Proteomes" id="UP000002630"/>
    </source>
</evidence>
<feature type="domain" description="Fibronectin type-III" evidence="2">
    <location>
        <begin position="575"/>
        <end position="676"/>
    </location>
</feature>
<sequence>MRLLGSSKASSVQSELDTSELIKANYVKEIDSLSGEPIYRNRRTGYISRRKPVFLGNDDLETPRYFAALDNYDPGKSAIPQFAVIITNQEFESPKIPTIPEQVLADHDALRETLEHPYFSKFQSENCFFVKNATSEVMTASLASVQRQISSTMARLKKESEKRAKALRKEREARALERRNARRAENTEDEGGGGVSNVAHLREEGERQDGNKGQEDVDSEEEDGDEEEEEEEEEFDPEEGLLLVYVCTHVAVISKGKGVAGTYLVATDTSWKSREQLATSAVLLQTFAAAIDRIQLRHKVLFLDVVHTERKHEGFKTRHLYPPRNLYDSAAVLCGAVVVGSCRIGQTSEVDLDVLRGEAADFWAAVEPRHNRGGKNKARARKGALASGGGSGMAKGQQHEEGGMRACAAVYDRANYEDIMSVFGRAVRDGLKGQCVENTKLSRVLVVHLYDFIRREFSPFAHPRLSVAQEEAEAAGGGAGGGGVVGGNSKREKAAAKKKAAAEKKAKKEADRAEAKRRARLGAKALAEEVRQAKEVAMLREVEEEKRQRTQVPVIAGLSISAIARATACASPSPPPQPLIPFPIEITRTSVRLAWDDPPFPGEPPFLYELEAKGDLRGNSTWASVFPPRFPSISSQPVNISHRVPGLGLRYRVRACNHGGWGAASDPTEVVTTKAWLEDTGANSAARAMKSLARAGGARLVLARMRRYSASLLNQESGFHQLVAEFNKGLGIPRASLAEEVAVVVADAMEAFSQVRGIQDSGLLLLGWAARGKGEAGSDVLSADLVERCLGLVATAEKLHSMDVAIKGHAIWARSHLLRWGEGRGDAGAIVEYSVASSEDDVWAGASSLAEQDVGKG</sequence>
<evidence type="ECO:0000313" key="3">
    <source>
        <dbReference type="EMBL" id="CBJ48320.1"/>
    </source>
</evidence>
<dbReference type="InterPro" id="IPR036116">
    <property type="entry name" value="FN3_sf"/>
</dbReference>
<dbReference type="EMBL" id="FN649727">
    <property type="protein sequence ID" value="CBJ48320.1"/>
    <property type="molecule type" value="Genomic_DNA"/>
</dbReference>